<name>A0A8E0RWQ5_9TREM</name>
<feature type="compositionally biased region" description="Basic and acidic residues" evidence="1">
    <location>
        <begin position="376"/>
        <end position="385"/>
    </location>
</feature>
<dbReference type="EMBL" id="LUCM01004676">
    <property type="protein sequence ID" value="KAA0193997.1"/>
    <property type="molecule type" value="Genomic_DNA"/>
</dbReference>
<protein>
    <submittedName>
        <fullName evidence="2">Paladin</fullName>
    </submittedName>
</protein>
<evidence type="ECO:0000256" key="1">
    <source>
        <dbReference type="SAM" id="MobiDB-lite"/>
    </source>
</evidence>
<gene>
    <name evidence="2" type="ORF">FBUS_02913</name>
</gene>
<evidence type="ECO:0000313" key="2">
    <source>
        <dbReference type="EMBL" id="KAA0193997.1"/>
    </source>
</evidence>
<dbReference type="OrthoDB" id="66369at2759"/>
<feature type="region of interest" description="Disordered" evidence="1">
    <location>
        <begin position="1"/>
        <end position="31"/>
    </location>
</feature>
<evidence type="ECO:0000313" key="3">
    <source>
        <dbReference type="Proteomes" id="UP000728185"/>
    </source>
</evidence>
<accession>A0A8E0RWQ5</accession>
<dbReference type="SMART" id="SM01301">
    <property type="entry name" value="PTPlike_phytase"/>
    <property type="match status" value="1"/>
</dbReference>
<keyword evidence="3" id="KW-1185">Reference proteome</keyword>
<dbReference type="Pfam" id="PF14566">
    <property type="entry name" value="PTPlike_phytase"/>
    <property type="match status" value="1"/>
</dbReference>
<dbReference type="Gene3D" id="3.90.190.10">
    <property type="entry name" value="Protein tyrosine phosphatase superfamily"/>
    <property type="match status" value="3"/>
</dbReference>
<dbReference type="AlphaFoldDB" id="A0A8E0RWQ5"/>
<reference evidence="2" key="1">
    <citation type="submission" date="2019-05" db="EMBL/GenBank/DDBJ databases">
        <title>Annotation for the trematode Fasciolopsis buski.</title>
        <authorList>
            <person name="Choi Y.-J."/>
        </authorList>
    </citation>
    <scope>NUCLEOTIDE SEQUENCE</scope>
    <source>
        <strain evidence="2">HT</strain>
        <tissue evidence="2">Whole worm</tissue>
    </source>
</reference>
<sequence>MNEIFSVDDNQPVTEAEDSSNRQQGADGQCSKGKNKRVAVLLGNYHEEYQTLADELPEIVFGQVEPHLKEHPMIKGQYCLVRDSESERDHLTAENVHHDYRQEKSQCGLPIIGVSQPSARSLRQLVKKCASKNPYWIILNVRSDPCLFSYVDNDWLPYSLRNYKEIQTVLQEPFKSGLDMDADEISAREEVRHSECRTQINVVAVSKYKAVDKILEDLKALRQEHFYFYDDITFFEDQPKAQLASQPDYLLVSEEVYQNAVSKEAGMRYIRLNFAQRRFPLEEEIDRLIDVVRELCNEILPKKQFAKADQSDVGEHLIGMIVTSRKIHDGAVQLGMSLGYLILRALHSLIVSINPSSPVADVFTRKSSRKSVSTKSESKTSKNSEIEQSQIRSGYKKRSDCQLLTTQHQKLKAGKFQFLRLVGRYLSYMVQIKEEVDKAVEDCSAVINLREEILETILELEAMVLSYHMGHQAEKIQLQNNCVYELERYYMLICFNAYLRDQRWVNPASSSFQLPLRFSLKFTEWMRRHPKLYQVLPYLNLSEWYAPIDLLKGGKRILVLDNSFNIDELCTFRETGLANFRQLVGWPIYGASQPDGSAISQFQAQVTKAYWNVALDNMRVDERLSNAAHEESNRTPVSMPTVIWVSLRDEFVYDRGGETGTWRAKNEFNTPLLLTGISGMELEELEENFVTSLNNLGNACIPFSVDIDTNKLLACDKPLVSDILSSKNMFKKAFEYTSSALGGSNLDSQMTSIPESYVDYVKKHAEYHRIPIPPFGPPPPVVFDQILRLVVNNARGLMTSTITVQSLVDASAGVVRRHSCHRSPGGSTDSSKEWHLPDSNQTTVERIESTNIVFFCQSGRERTSLAMSIAGLVYCHIVGFAFGYRVDEEERISLRGAKYTKGDFQVIQNLVRMIPHGHQVKREVDYVLDRCFDSMSMMHFHVREQIYFTYVKFQEETDAVKKDELKRQSLAFLEAYFYLILFNLYLHDCESTRWKSSFETWLEQLTNRCNYMFLLDNLGFPEFENPDNLRRIRERWRPHITTESQAGNIV</sequence>
<dbReference type="InterPro" id="IPR029021">
    <property type="entry name" value="Prot-tyrosine_phosphatase-like"/>
</dbReference>
<dbReference type="SUPFAM" id="SSF52799">
    <property type="entry name" value="(Phosphotyrosine protein) phosphatases II"/>
    <property type="match status" value="1"/>
</dbReference>
<organism evidence="2 3">
    <name type="scientific">Fasciolopsis buskii</name>
    <dbReference type="NCBI Taxonomy" id="27845"/>
    <lineage>
        <taxon>Eukaryota</taxon>
        <taxon>Metazoa</taxon>
        <taxon>Spiralia</taxon>
        <taxon>Lophotrochozoa</taxon>
        <taxon>Platyhelminthes</taxon>
        <taxon>Trematoda</taxon>
        <taxon>Digenea</taxon>
        <taxon>Plagiorchiida</taxon>
        <taxon>Echinostomata</taxon>
        <taxon>Echinostomatoidea</taxon>
        <taxon>Fasciolidae</taxon>
        <taxon>Fasciolopsis</taxon>
    </lineage>
</organism>
<comment type="caution">
    <text evidence="2">The sequence shown here is derived from an EMBL/GenBank/DDBJ whole genome shotgun (WGS) entry which is preliminary data.</text>
</comment>
<feature type="region of interest" description="Disordered" evidence="1">
    <location>
        <begin position="370"/>
        <end position="393"/>
    </location>
</feature>
<dbReference type="Proteomes" id="UP000728185">
    <property type="component" value="Unassembled WGS sequence"/>
</dbReference>
<proteinExistence type="predicted"/>